<sequence>MTKISGKMTLTFNPEKYKEVLIKYQPKLIKTEAENEQALAIIEELMHKKHRSPEETELYQLLIILVEKFEQEYYLSGETAREHPNFFCSASILLANNHLAR</sequence>
<reference evidence="1" key="1">
    <citation type="submission" date="2021-02" db="EMBL/GenBank/DDBJ databases">
        <title>Metagenome analyses of Stigonema ocellatum DSM 106950, Chlorogloea purpurea SAG 13.99 and Gomphosphaeria aponina DSM 107014.</title>
        <authorList>
            <person name="Marter P."/>
            <person name="Huang S."/>
        </authorList>
    </citation>
    <scope>NUCLEOTIDE SEQUENCE</scope>
    <source>
        <strain evidence="1">JP213</strain>
    </source>
</reference>
<protein>
    <submittedName>
        <fullName evidence="1">Uncharacterized protein</fullName>
    </submittedName>
</protein>
<dbReference type="Proteomes" id="UP000767446">
    <property type="component" value="Unassembled WGS sequence"/>
</dbReference>
<comment type="caution">
    <text evidence="1">The sequence shown here is derived from an EMBL/GenBank/DDBJ whole genome shotgun (WGS) entry which is preliminary data.</text>
</comment>
<proteinExistence type="predicted"/>
<gene>
    <name evidence="1" type="ORF">DSM107014_02560</name>
</gene>
<evidence type="ECO:0000313" key="2">
    <source>
        <dbReference type="Proteomes" id="UP000767446"/>
    </source>
</evidence>
<evidence type="ECO:0000313" key="1">
    <source>
        <dbReference type="EMBL" id="MBR8826778.1"/>
    </source>
</evidence>
<dbReference type="AlphaFoldDB" id="A0A941GWS2"/>
<organism evidence="1 2">
    <name type="scientific">Gomphosphaeria aponina SAG 52.96 = DSM 107014</name>
    <dbReference type="NCBI Taxonomy" id="1521640"/>
    <lineage>
        <taxon>Bacteria</taxon>
        <taxon>Bacillati</taxon>
        <taxon>Cyanobacteriota</taxon>
        <taxon>Cyanophyceae</taxon>
        <taxon>Oscillatoriophycideae</taxon>
        <taxon>Chroococcales</taxon>
        <taxon>Gomphosphaeriaceae</taxon>
        <taxon>Gomphosphaeria</taxon>
    </lineage>
</organism>
<dbReference type="EMBL" id="JADQBC010000011">
    <property type="protein sequence ID" value="MBR8826778.1"/>
    <property type="molecule type" value="Genomic_DNA"/>
</dbReference>
<name>A0A941GWS2_9CHRO</name>
<accession>A0A941GWS2</accession>